<dbReference type="EMBL" id="HBGE01022361">
    <property type="protein sequence ID" value="CAD9113230.1"/>
    <property type="molecule type" value="Transcribed_RNA"/>
</dbReference>
<feature type="domain" description="Ubiquitin-like" evidence="2">
    <location>
        <begin position="3"/>
        <end position="46"/>
    </location>
</feature>
<dbReference type="PROSITE" id="PS50053">
    <property type="entry name" value="UBIQUITIN_2"/>
    <property type="match status" value="1"/>
</dbReference>
<protein>
    <recommendedName>
        <fullName evidence="2">Ubiquitin-like domain-containing protein</fullName>
    </recommendedName>
</protein>
<proteinExistence type="predicted"/>
<feature type="region of interest" description="Disordered" evidence="1">
    <location>
        <begin position="101"/>
        <end position="126"/>
    </location>
</feature>
<dbReference type="InterPro" id="IPR029071">
    <property type="entry name" value="Ubiquitin-like_domsf"/>
</dbReference>
<name>A0A7S1LTK3_ALECA</name>
<feature type="compositionally biased region" description="Polar residues" evidence="1">
    <location>
        <begin position="101"/>
        <end position="114"/>
    </location>
</feature>
<evidence type="ECO:0000313" key="3">
    <source>
        <dbReference type="EMBL" id="CAD9113230.1"/>
    </source>
</evidence>
<dbReference type="AlphaFoldDB" id="A0A7S1LTK3"/>
<dbReference type="InterPro" id="IPR000626">
    <property type="entry name" value="Ubiquitin-like_dom"/>
</dbReference>
<reference evidence="3" key="1">
    <citation type="submission" date="2021-01" db="EMBL/GenBank/DDBJ databases">
        <authorList>
            <person name="Corre E."/>
            <person name="Pelletier E."/>
            <person name="Niang G."/>
            <person name="Scheremetjew M."/>
            <person name="Finn R."/>
            <person name="Kale V."/>
            <person name="Holt S."/>
            <person name="Cochrane G."/>
            <person name="Meng A."/>
            <person name="Brown T."/>
            <person name="Cohen L."/>
        </authorList>
    </citation>
    <scope>NUCLEOTIDE SEQUENCE</scope>
    <source>
        <strain evidence="3">OF101</strain>
    </source>
</reference>
<dbReference type="Gene3D" id="3.10.20.90">
    <property type="entry name" value="Phosphatidylinositol 3-kinase Catalytic Subunit, Chain A, domain 1"/>
    <property type="match status" value="1"/>
</dbReference>
<sequence length="139" mass="15505">MALFISVSILGTDKWLFYEVQEDFTVRDLKERVARDTGIPVGEQRICAHTAMEKGSSFRPLERKVSDFTIRPEGLFVLWEEQQQLAADMRELNDAFQVPTSWGTRTPTPPNSLGTPAPTPQPAPEASCCAGIRTMCSVM</sequence>
<accession>A0A7S1LTK3</accession>
<dbReference type="SUPFAM" id="SSF54236">
    <property type="entry name" value="Ubiquitin-like"/>
    <property type="match status" value="1"/>
</dbReference>
<organism evidence="3">
    <name type="scientific">Alexandrium catenella</name>
    <name type="common">Red tide dinoflagellate</name>
    <name type="synonym">Gonyaulax catenella</name>
    <dbReference type="NCBI Taxonomy" id="2925"/>
    <lineage>
        <taxon>Eukaryota</taxon>
        <taxon>Sar</taxon>
        <taxon>Alveolata</taxon>
        <taxon>Dinophyceae</taxon>
        <taxon>Gonyaulacales</taxon>
        <taxon>Pyrocystaceae</taxon>
        <taxon>Alexandrium</taxon>
    </lineage>
</organism>
<gene>
    <name evidence="3" type="ORF">ACAT0790_LOCUS13550</name>
</gene>
<evidence type="ECO:0000259" key="2">
    <source>
        <dbReference type="PROSITE" id="PS50053"/>
    </source>
</evidence>
<evidence type="ECO:0000256" key="1">
    <source>
        <dbReference type="SAM" id="MobiDB-lite"/>
    </source>
</evidence>